<proteinExistence type="predicted"/>
<sequence length="65" mass="7748">MGSLFLIPSARSPPASPRSRLWLRLMQLHQKRKRRARNRIQGSSCDPRTSMSVSSWRRRTRSWIR</sequence>
<reference evidence="2" key="2">
    <citation type="journal article" date="2015" name="Data Brief">
        <title>Shoot transcriptome of the giant reed, Arundo donax.</title>
        <authorList>
            <person name="Barrero R.A."/>
            <person name="Guerrero F.D."/>
            <person name="Moolhuijzen P."/>
            <person name="Goolsby J.A."/>
            <person name="Tidwell J."/>
            <person name="Bellgard S.E."/>
            <person name="Bellgard M.I."/>
        </authorList>
    </citation>
    <scope>NUCLEOTIDE SEQUENCE</scope>
    <source>
        <tissue evidence="2">Shoot tissue taken approximately 20 cm above the soil surface</tissue>
    </source>
</reference>
<feature type="compositionally biased region" description="Basic residues" evidence="1">
    <location>
        <begin position="56"/>
        <end position="65"/>
    </location>
</feature>
<dbReference type="EMBL" id="GBRH01209737">
    <property type="protein sequence ID" value="JAD88158.1"/>
    <property type="molecule type" value="Transcribed_RNA"/>
</dbReference>
<dbReference type="AlphaFoldDB" id="A0A0A9DNA5"/>
<organism evidence="2">
    <name type="scientific">Arundo donax</name>
    <name type="common">Giant reed</name>
    <name type="synonym">Donax arundinaceus</name>
    <dbReference type="NCBI Taxonomy" id="35708"/>
    <lineage>
        <taxon>Eukaryota</taxon>
        <taxon>Viridiplantae</taxon>
        <taxon>Streptophyta</taxon>
        <taxon>Embryophyta</taxon>
        <taxon>Tracheophyta</taxon>
        <taxon>Spermatophyta</taxon>
        <taxon>Magnoliopsida</taxon>
        <taxon>Liliopsida</taxon>
        <taxon>Poales</taxon>
        <taxon>Poaceae</taxon>
        <taxon>PACMAD clade</taxon>
        <taxon>Arundinoideae</taxon>
        <taxon>Arundineae</taxon>
        <taxon>Arundo</taxon>
    </lineage>
</organism>
<name>A0A0A9DNA5_ARUDO</name>
<evidence type="ECO:0000256" key="1">
    <source>
        <dbReference type="SAM" id="MobiDB-lite"/>
    </source>
</evidence>
<evidence type="ECO:0000313" key="2">
    <source>
        <dbReference type="EMBL" id="JAD88158.1"/>
    </source>
</evidence>
<reference evidence="2" key="1">
    <citation type="submission" date="2014-09" db="EMBL/GenBank/DDBJ databases">
        <authorList>
            <person name="Magalhaes I.L.F."/>
            <person name="Oliveira U."/>
            <person name="Santos F.R."/>
            <person name="Vidigal T.H.D.A."/>
            <person name="Brescovit A.D."/>
            <person name="Santos A.J."/>
        </authorList>
    </citation>
    <scope>NUCLEOTIDE SEQUENCE</scope>
    <source>
        <tissue evidence="2">Shoot tissue taken approximately 20 cm above the soil surface</tissue>
    </source>
</reference>
<protein>
    <submittedName>
        <fullName evidence="2">Uncharacterized protein</fullName>
    </submittedName>
</protein>
<feature type="region of interest" description="Disordered" evidence="1">
    <location>
        <begin position="33"/>
        <end position="65"/>
    </location>
</feature>
<accession>A0A0A9DNA5</accession>